<protein>
    <submittedName>
        <fullName evidence="3">Uncharacterized protein</fullName>
    </submittedName>
</protein>
<organism evidence="3 4">
    <name type="scientific">Patella caerulea</name>
    <name type="common">Rayed Mediterranean limpet</name>
    <dbReference type="NCBI Taxonomy" id="87958"/>
    <lineage>
        <taxon>Eukaryota</taxon>
        <taxon>Metazoa</taxon>
        <taxon>Spiralia</taxon>
        <taxon>Lophotrochozoa</taxon>
        <taxon>Mollusca</taxon>
        <taxon>Gastropoda</taxon>
        <taxon>Patellogastropoda</taxon>
        <taxon>Patelloidea</taxon>
        <taxon>Patellidae</taxon>
        <taxon>Patella</taxon>
    </lineage>
</organism>
<name>A0AAN8JJ25_PATCE</name>
<reference evidence="3 4" key="1">
    <citation type="submission" date="2024-01" db="EMBL/GenBank/DDBJ databases">
        <title>The genome of the rayed Mediterranean limpet Patella caerulea (Linnaeus, 1758).</title>
        <authorList>
            <person name="Anh-Thu Weber A."/>
            <person name="Halstead-Nussloch G."/>
        </authorList>
    </citation>
    <scope>NUCLEOTIDE SEQUENCE [LARGE SCALE GENOMIC DNA]</scope>
    <source>
        <strain evidence="3">AATW-2023a</strain>
        <tissue evidence="3">Whole specimen</tissue>
    </source>
</reference>
<evidence type="ECO:0000256" key="2">
    <source>
        <dbReference type="SAM" id="SignalP"/>
    </source>
</evidence>
<dbReference type="SUPFAM" id="SSF51445">
    <property type="entry name" value="(Trans)glycosidases"/>
    <property type="match status" value="1"/>
</dbReference>
<comment type="similarity">
    <text evidence="1">Belongs to the glycosyl hydrolase 79 family.</text>
</comment>
<dbReference type="GO" id="GO:0031012">
    <property type="term" value="C:extracellular matrix"/>
    <property type="evidence" value="ECO:0007669"/>
    <property type="project" value="TreeGrafter"/>
</dbReference>
<keyword evidence="2" id="KW-0732">Signal</keyword>
<keyword evidence="4" id="KW-1185">Reference proteome</keyword>
<dbReference type="PANTHER" id="PTHR46145:SF4">
    <property type="entry name" value="HEPARANASE"/>
    <property type="match status" value="1"/>
</dbReference>
<sequence>MHLSHLTLVALILGVDKVIPQTVTIDVHNAQVAQYIDARFIGVTLDSYYFTTHFKGINFSSQRLLTLARGLTPCYLRLGGTDADYVVFNKNSHVGRDVDKRFILNSNKYTFGTSDWDRVNGFVRNAGLDFIFDLNLSLRKNGRWDPTNAKELFQYSIQKGYKFAGIELGNEMEYNKDTHVTAQQSAQDFATLKQVINSMPGLSHPKIYGPAVAGIFYRSFTYAEDFLKAGGANHVDILTYHHYYTSGPKATVEMYHDHKVLDTLKKGLTSVMDARNKYAPGKTVWLGETSAAYSRAPGDLNRLYAASFPWLDKLGVAALYGVKGLMRQALYAGLVDEHTNPRNDYWVTRMYKQLVGNRVLKLNGSPNVNLRFYSHCTTYPSPLGYAKGSVTVYLMNLGSSAITVNINGAANQHLYMLSPGDNNGLRSAYIKLNGNVLRMTNDSYIPQFSHVQHRGSVRVEAHNMGFIVLTDIRKVECL</sequence>
<dbReference type="GO" id="GO:0016798">
    <property type="term" value="F:hydrolase activity, acting on glycosyl bonds"/>
    <property type="evidence" value="ECO:0007669"/>
    <property type="project" value="InterPro"/>
</dbReference>
<dbReference type="Proteomes" id="UP001347796">
    <property type="component" value="Unassembled WGS sequence"/>
</dbReference>
<dbReference type="AlphaFoldDB" id="A0AAN8JJ25"/>
<dbReference type="EMBL" id="JAZGQO010000011">
    <property type="protein sequence ID" value="KAK6174623.1"/>
    <property type="molecule type" value="Genomic_DNA"/>
</dbReference>
<accession>A0AAN8JJ25</accession>
<feature type="signal peptide" evidence="2">
    <location>
        <begin position="1"/>
        <end position="20"/>
    </location>
</feature>
<dbReference type="GO" id="GO:0016020">
    <property type="term" value="C:membrane"/>
    <property type="evidence" value="ECO:0007669"/>
    <property type="project" value="InterPro"/>
</dbReference>
<dbReference type="InterPro" id="IPR017853">
    <property type="entry name" value="GH"/>
</dbReference>
<evidence type="ECO:0000313" key="4">
    <source>
        <dbReference type="Proteomes" id="UP001347796"/>
    </source>
</evidence>
<gene>
    <name evidence="3" type="ORF">SNE40_017862</name>
</gene>
<proteinExistence type="inferred from homology"/>
<dbReference type="PANTHER" id="PTHR46145">
    <property type="entry name" value="HEPARANASE"/>
    <property type="match status" value="1"/>
</dbReference>
<feature type="chain" id="PRO_5043030958" evidence="2">
    <location>
        <begin position="21"/>
        <end position="478"/>
    </location>
</feature>
<evidence type="ECO:0000313" key="3">
    <source>
        <dbReference type="EMBL" id="KAK6174623.1"/>
    </source>
</evidence>
<dbReference type="Pfam" id="PF03662">
    <property type="entry name" value="Glyco_hydro_79n"/>
    <property type="match status" value="1"/>
</dbReference>
<dbReference type="GO" id="GO:0005615">
    <property type="term" value="C:extracellular space"/>
    <property type="evidence" value="ECO:0007669"/>
    <property type="project" value="TreeGrafter"/>
</dbReference>
<evidence type="ECO:0000256" key="1">
    <source>
        <dbReference type="ARBA" id="ARBA00009800"/>
    </source>
</evidence>
<dbReference type="Gene3D" id="3.20.20.80">
    <property type="entry name" value="Glycosidases"/>
    <property type="match status" value="1"/>
</dbReference>
<dbReference type="InterPro" id="IPR005199">
    <property type="entry name" value="Glyco_hydro_79"/>
</dbReference>
<comment type="caution">
    <text evidence="3">The sequence shown here is derived from an EMBL/GenBank/DDBJ whole genome shotgun (WGS) entry which is preliminary data.</text>
</comment>